<feature type="transmembrane region" description="Helical" evidence="1">
    <location>
        <begin position="64"/>
        <end position="82"/>
    </location>
</feature>
<keyword evidence="1" id="KW-0812">Transmembrane</keyword>
<evidence type="ECO:0000313" key="2">
    <source>
        <dbReference type="EMBL" id="MBL0386781.1"/>
    </source>
</evidence>
<evidence type="ECO:0000256" key="1">
    <source>
        <dbReference type="SAM" id="Phobius"/>
    </source>
</evidence>
<evidence type="ECO:0000313" key="3">
    <source>
        <dbReference type="Proteomes" id="UP000602284"/>
    </source>
</evidence>
<dbReference type="RefSeq" id="WP_201633856.1">
    <property type="nucleotide sequence ID" value="NZ_JAEQNB010000002.1"/>
</dbReference>
<name>A0ABS1J930_9BACL</name>
<sequence>MSEWTGIFLETSLLTIGVWFAMFGLNVPVRRWYLRRYEATHDKLEHLIVKREVEPIRRESVTKLLNRIYLLAIALGVVQFIYMQQPEYKKESELQGAVLLGIAIGVFVVGILWMIYRRSKTVNALEMLFDRKGISIYPVRRGLSGQGTYETRVDWKDCIGYWVYKDYFILSLRPIGQIEQYGGPEMARIERTLHRLGVRKLVSYDTHAANAMTPAQLSELDHRVLRMSQEVIAGYANDCAMLQMQVEGTIEWRTDDDRYSVLILRSLVDGEEVQTIEWLLWGADDQTQETLGLPDDRLYEGMDERVQSLLDTRRRDLGREAQPAVLQ</sequence>
<dbReference type="Proteomes" id="UP000602284">
    <property type="component" value="Unassembled WGS sequence"/>
</dbReference>
<protein>
    <submittedName>
        <fullName evidence="2">Uncharacterized protein</fullName>
    </submittedName>
</protein>
<feature type="transmembrane region" description="Helical" evidence="1">
    <location>
        <begin position="94"/>
        <end position="116"/>
    </location>
</feature>
<organism evidence="2 3">
    <name type="scientific">Tumebacillus amylolyticus</name>
    <dbReference type="NCBI Taxonomy" id="2801339"/>
    <lineage>
        <taxon>Bacteria</taxon>
        <taxon>Bacillati</taxon>
        <taxon>Bacillota</taxon>
        <taxon>Bacilli</taxon>
        <taxon>Bacillales</taxon>
        <taxon>Alicyclobacillaceae</taxon>
        <taxon>Tumebacillus</taxon>
    </lineage>
</organism>
<gene>
    <name evidence="2" type="ORF">JJB07_08960</name>
</gene>
<reference evidence="2 3" key="1">
    <citation type="submission" date="2021-01" db="EMBL/GenBank/DDBJ databases">
        <title>Tumebacillus sp. strain ITR2 16S ribosomal RNA gene Genome sequencing and assembly.</title>
        <authorList>
            <person name="Kang M."/>
        </authorList>
    </citation>
    <scope>NUCLEOTIDE SEQUENCE [LARGE SCALE GENOMIC DNA]</scope>
    <source>
        <strain evidence="2 3">ITR2</strain>
    </source>
</reference>
<accession>A0ABS1J930</accession>
<feature type="transmembrane region" description="Helical" evidence="1">
    <location>
        <begin position="6"/>
        <end position="27"/>
    </location>
</feature>
<proteinExistence type="predicted"/>
<dbReference type="EMBL" id="JAEQNB010000002">
    <property type="protein sequence ID" value="MBL0386781.1"/>
    <property type="molecule type" value="Genomic_DNA"/>
</dbReference>
<keyword evidence="1" id="KW-1133">Transmembrane helix</keyword>
<comment type="caution">
    <text evidence="2">The sequence shown here is derived from an EMBL/GenBank/DDBJ whole genome shotgun (WGS) entry which is preliminary data.</text>
</comment>
<keyword evidence="1" id="KW-0472">Membrane</keyword>
<keyword evidence="3" id="KW-1185">Reference proteome</keyword>